<keyword evidence="10" id="KW-1185">Reference proteome</keyword>
<reference evidence="9 10" key="1">
    <citation type="submission" date="2020-03" db="EMBL/GenBank/DDBJ databases">
        <title>Genomic Encyclopedia of Type Strains, Phase IV (KMG-IV): sequencing the most valuable type-strain genomes for metagenomic binning, comparative biology and taxonomic classification.</title>
        <authorList>
            <person name="Goeker M."/>
        </authorList>
    </citation>
    <scope>NUCLEOTIDE SEQUENCE [LARGE SCALE GENOMIC DNA]</scope>
    <source>
        <strain evidence="9 10">DSM 19867</strain>
    </source>
</reference>
<dbReference type="Gene3D" id="2.40.160.60">
    <property type="entry name" value="Outer membrane protein transport protein (OMPP1/FadL/TodX)"/>
    <property type="match status" value="1"/>
</dbReference>
<dbReference type="PANTHER" id="PTHR35093">
    <property type="entry name" value="OUTER MEMBRANE PROTEIN NMB0088-RELATED"/>
    <property type="match status" value="1"/>
</dbReference>
<evidence type="ECO:0000313" key="10">
    <source>
        <dbReference type="Proteomes" id="UP000570514"/>
    </source>
</evidence>
<evidence type="ECO:0000256" key="3">
    <source>
        <dbReference type="ARBA" id="ARBA00022452"/>
    </source>
</evidence>
<evidence type="ECO:0000256" key="6">
    <source>
        <dbReference type="ARBA" id="ARBA00023136"/>
    </source>
</evidence>
<comment type="caution">
    <text evidence="9">The sequence shown here is derived from an EMBL/GenBank/DDBJ whole genome shotgun (WGS) entry which is preliminary data.</text>
</comment>
<gene>
    <name evidence="9" type="ORF">FHS83_003075</name>
</gene>
<comment type="subcellular location">
    <subcellularLocation>
        <location evidence="1">Cell outer membrane</location>
        <topology evidence="1">Multi-pass membrane protein</topology>
    </subcellularLocation>
</comment>
<name>A0A846N3S7_9PROT</name>
<dbReference type="RefSeq" id="WP_167083818.1">
    <property type="nucleotide sequence ID" value="NZ_BAAADC010000001.1"/>
</dbReference>
<keyword evidence="6" id="KW-0472">Membrane</keyword>
<protein>
    <submittedName>
        <fullName evidence="9">Long-chain fatty acid transport protein</fullName>
    </submittedName>
</protein>
<evidence type="ECO:0000256" key="2">
    <source>
        <dbReference type="ARBA" id="ARBA00008163"/>
    </source>
</evidence>
<dbReference type="EMBL" id="JAASRM010000001">
    <property type="protein sequence ID" value="NIK89757.1"/>
    <property type="molecule type" value="Genomic_DNA"/>
</dbReference>
<evidence type="ECO:0000256" key="7">
    <source>
        <dbReference type="ARBA" id="ARBA00023237"/>
    </source>
</evidence>
<proteinExistence type="inferred from homology"/>
<dbReference type="SUPFAM" id="SSF56935">
    <property type="entry name" value="Porins"/>
    <property type="match status" value="1"/>
</dbReference>
<dbReference type="GO" id="GO:0009279">
    <property type="term" value="C:cell outer membrane"/>
    <property type="evidence" value="ECO:0007669"/>
    <property type="project" value="UniProtKB-SubCell"/>
</dbReference>
<dbReference type="AlphaFoldDB" id="A0A846N3S7"/>
<evidence type="ECO:0000256" key="1">
    <source>
        <dbReference type="ARBA" id="ARBA00004571"/>
    </source>
</evidence>
<organism evidence="9 10">
    <name type="scientific">Rhizomicrobium palustre</name>
    <dbReference type="NCBI Taxonomy" id="189966"/>
    <lineage>
        <taxon>Bacteria</taxon>
        <taxon>Pseudomonadati</taxon>
        <taxon>Pseudomonadota</taxon>
        <taxon>Alphaproteobacteria</taxon>
        <taxon>Micropepsales</taxon>
        <taxon>Micropepsaceae</taxon>
        <taxon>Rhizomicrobium</taxon>
    </lineage>
</organism>
<keyword evidence="3" id="KW-1134">Transmembrane beta strand</keyword>
<dbReference type="Proteomes" id="UP000570514">
    <property type="component" value="Unassembled WGS sequence"/>
</dbReference>
<evidence type="ECO:0000256" key="8">
    <source>
        <dbReference type="SAM" id="SignalP"/>
    </source>
</evidence>
<feature type="signal peptide" evidence="8">
    <location>
        <begin position="1"/>
        <end position="27"/>
    </location>
</feature>
<evidence type="ECO:0000313" key="9">
    <source>
        <dbReference type="EMBL" id="NIK89757.1"/>
    </source>
</evidence>
<dbReference type="GO" id="GO:0015483">
    <property type="term" value="F:long-chain fatty acid transporting porin activity"/>
    <property type="evidence" value="ECO:0007669"/>
    <property type="project" value="TreeGrafter"/>
</dbReference>
<feature type="chain" id="PRO_5032803767" evidence="8">
    <location>
        <begin position="28"/>
        <end position="421"/>
    </location>
</feature>
<keyword evidence="4" id="KW-0812">Transmembrane</keyword>
<comment type="similarity">
    <text evidence="2">Belongs to the OmpP1/FadL family.</text>
</comment>
<evidence type="ECO:0000256" key="4">
    <source>
        <dbReference type="ARBA" id="ARBA00022692"/>
    </source>
</evidence>
<sequence>MHKHFLGLKGAVAGSALVLVSALPAHATFGYFEHGIGVQAEGLAGASIAYPKDTLALASNPASLFKIGNRFDVGADLFAPDRGAEIKGNAVAPDQSYDGSGVSTFLIPQIGYTRVLSDDWAVGIAVYGNGGMNTSYDNNPFARFGATGKAGVNLEQAFISPTVAYKIAEGHSIGVSLNIVYQLFKAEGVGIFTGFSSAPTKLSNRNTDHAWGAGVRVGYLGQWTPDLSVGAFWQSKSYSGAFKKYAGLFAGQGSFDVPSSYGIGASYKLTDALDVALDVQRIDYSGVDAVGNRLSQLFLGNPFGSDAGPGFGWRDVTAVKLGFNYAIAPQWQVRAGWGWGSQPVRHSETFLNTLAPGVVQHHLSAGGTWTSSGGTEVSASLTYAPKTTITGTGSIPPNFGGGEVNVHLSEVVAGLAVGWHL</sequence>
<accession>A0A846N3S7</accession>
<keyword evidence="5 8" id="KW-0732">Signal</keyword>
<evidence type="ECO:0000256" key="5">
    <source>
        <dbReference type="ARBA" id="ARBA00022729"/>
    </source>
</evidence>
<dbReference type="Pfam" id="PF03349">
    <property type="entry name" value="Toluene_X"/>
    <property type="match status" value="1"/>
</dbReference>
<dbReference type="InterPro" id="IPR005017">
    <property type="entry name" value="OMPP1/FadL/TodX"/>
</dbReference>
<dbReference type="PANTHER" id="PTHR35093:SF8">
    <property type="entry name" value="OUTER MEMBRANE PROTEIN NMB0088-RELATED"/>
    <property type="match status" value="1"/>
</dbReference>
<keyword evidence="7" id="KW-0998">Cell outer membrane</keyword>